<proteinExistence type="predicted"/>
<evidence type="ECO:0000313" key="2">
    <source>
        <dbReference type="EMBL" id="MCG4565869.1"/>
    </source>
</evidence>
<dbReference type="InterPro" id="IPR009825">
    <property type="entry name" value="ECF_substrate-spec-like"/>
</dbReference>
<reference evidence="2" key="1">
    <citation type="submission" date="2022-01" db="EMBL/GenBank/DDBJ databases">
        <title>Collection of gut derived symbiotic bacterial strains cultured from healthy donors.</title>
        <authorList>
            <person name="Lin H."/>
            <person name="Kohout C."/>
            <person name="Waligurski E."/>
            <person name="Pamer E.G."/>
        </authorList>
    </citation>
    <scope>NUCLEOTIDE SEQUENCE</scope>
    <source>
        <strain evidence="2">MSK.14.39</strain>
    </source>
</reference>
<feature type="transmembrane region" description="Helical" evidence="1">
    <location>
        <begin position="84"/>
        <end position="103"/>
    </location>
</feature>
<evidence type="ECO:0000313" key="3">
    <source>
        <dbReference type="Proteomes" id="UP001108123"/>
    </source>
</evidence>
<gene>
    <name evidence="2" type="ORF">L0P62_10445</name>
</gene>
<keyword evidence="1" id="KW-0812">Transmembrane</keyword>
<dbReference type="Pfam" id="PF07155">
    <property type="entry name" value="ECF-ribofla_trS"/>
    <property type="match status" value="1"/>
</dbReference>
<dbReference type="RefSeq" id="WP_226808965.1">
    <property type="nucleotide sequence ID" value="NZ_JAJBNW010000129.1"/>
</dbReference>
<name>A0A9Q4FML5_9FIRM</name>
<dbReference type="InterPro" id="IPR030949">
    <property type="entry name" value="ECF_S_folate_fam"/>
</dbReference>
<keyword evidence="3" id="KW-1185">Reference proteome</keyword>
<sequence length="177" mass="19127">MDKRRLSTKNMVYYAILMALNVVLTRVGSIRIGGGGVELVRIGFGGYPIIFAGIAFGPLAGGIVGTIGDIVGHFMSPMGPYMPHFTMTAALTGIIPGIVMMLFKENKNSFWKLLVAIGIGQVITSVLLVPYFMKTLFSVPLVTTIPGRAISQAVQIPLYAFITQTIQKRLSVVYANE</sequence>
<dbReference type="AlphaFoldDB" id="A0A9Q4FML5"/>
<dbReference type="NCBIfam" id="TIGR04518">
    <property type="entry name" value="ECF_S_folT_fam"/>
    <property type="match status" value="1"/>
</dbReference>
<feature type="transmembrane region" description="Helical" evidence="1">
    <location>
        <begin position="12"/>
        <end position="29"/>
    </location>
</feature>
<evidence type="ECO:0000256" key="1">
    <source>
        <dbReference type="SAM" id="Phobius"/>
    </source>
</evidence>
<feature type="transmembrane region" description="Helical" evidence="1">
    <location>
        <begin position="49"/>
        <end position="72"/>
    </location>
</feature>
<dbReference type="Proteomes" id="UP001108123">
    <property type="component" value="Unassembled WGS sequence"/>
</dbReference>
<accession>A0A9Q4FML5</accession>
<comment type="caution">
    <text evidence="2">The sequence shown here is derived from an EMBL/GenBank/DDBJ whole genome shotgun (WGS) entry which is preliminary data.</text>
</comment>
<feature type="transmembrane region" description="Helical" evidence="1">
    <location>
        <begin position="109"/>
        <end position="132"/>
    </location>
</feature>
<dbReference type="GO" id="GO:0016020">
    <property type="term" value="C:membrane"/>
    <property type="evidence" value="ECO:0007669"/>
    <property type="project" value="InterPro"/>
</dbReference>
<keyword evidence="1" id="KW-1133">Transmembrane helix</keyword>
<dbReference type="Gene3D" id="1.10.1760.20">
    <property type="match status" value="1"/>
</dbReference>
<organism evidence="2 3">
    <name type="scientific">Anaerosalibacter bizertensis</name>
    <dbReference type="NCBI Taxonomy" id="932217"/>
    <lineage>
        <taxon>Bacteria</taxon>
        <taxon>Bacillati</taxon>
        <taxon>Bacillota</taxon>
        <taxon>Tissierellia</taxon>
        <taxon>Tissierellales</taxon>
        <taxon>Sporanaerobacteraceae</taxon>
        <taxon>Anaerosalibacter</taxon>
    </lineage>
</organism>
<protein>
    <submittedName>
        <fullName evidence="2">Folate family ECF transporter S component</fullName>
    </submittedName>
</protein>
<keyword evidence="1" id="KW-0472">Membrane</keyword>
<dbReference type="EMBL" id="JAKNID010000060">
    <property type="protein sequence ID" value="MCG4565869.1"/>
    <property type="molecule type" value="Genomic_DNA"/>
</dbReference>